<dbReference type="SMART" id="SM00895">
    <property type="entry name" value="FCD"/>
    <property type="match status" value="1"/>
</dbReference>
<feature type="domain" description="HTH gntR-type" evidence="4">
    <location>
        <begin position="19"/>
        <end position="86"/>
    </location>
</feature>
<dbReference type="AlphaFoldDB" id="A0A2V1HPF1"/>
<dbReference type="OrthoDB" id="5243844at2"/>
<dbReference type="InterPro" id="IPR036390">
    <property type="entry name" value="WH_DNA-bd_sf"/>
</dbReference>
<dbReference type="PANTHER" id="PTHR43537:SF49">
    <property type="entry name" value="TRANSCRIPTIONAL REGULATORY PROTEIN"/>
    <property type="match status" value="1"/>
</dbReference>
<keyword evidence="3" id="KW-0804">Transcription</keyword>
<dbReference type="InterPro" id="IPR011711">
    <property type="entry name" value="GntR_C"/>
</dbReference>
<dbReference type="Proteomes" id="UP000244893">
    <property type="component" value="Unassembled WGS sequence"/>
</dbReference>
<organism evidence="5 6">
    <name type="scientific">Amnibacterium flavum</name>
    <dbReference type="NCBI Taxonomy" id="2173173"/>
    <lineage>
        <taxon>Bacteria</taxon>
        <taxon>Bacillati</taxon>
        <taxon>Actinomycetota</taxon>
        <taxon>Actinomycetes</taxon>
        <taxon>Micrococcales</taxon>
        <taxon>Microbacteriaceae</taxon>
        <taxon>Amnibacterium</taxon>
    </lineage>
</organism>
<dbReference type="Gene3D" id="1.10.10.10">
    <property type="entry name" value="Winged helix-like DNA-binding domain superfamily/Winged helix DNA-binding domain"/>
    <property type="match status" value="1"/>
</dbReference>
<evidence type="ECO:0000313" key="6">
    <source>
        <dbReference type="Proteomes" id="UP000244893"/>
    </source>
</evidence>
<dbReference type="PROSITE" id="PS50949">
    <property type="entry name" value="HTH_GNTR"/>
    <property type="match status" value="1"/>
</dbReference>
<evidence type="ECO:0000256" key="2">
    <source>
        <dbReference type="ARBA" id="ARBA00023125"/>
    </source>
</evidence>
<proteinExistence type="predicted"/>
<dbReference type="SUPFAM" id="SSF48008">
    <property type="entry name" value="GntR ligand-binding domain-like"/>
    <property type="match status" value="1"/>
</dbReference>
<sequence>MTLDALQINLSLPTVGPSETLPARVHAILEQAIIDGRFEPESRIHADDLAAHFGVSRIPVREALRSLHEAGWVEIRPRYGVRVRSRDPLELDDLFEFRAEVERTVARFAAERRDEDDLAAFAEIVESSRVARDAHDLETLDANGLRLYATLRAAAKNAVMAESSVSLEKRARFYYVTIANDLGLDWTYVHERVVDFIRAGDGIAAGDLIHDHILKTGQQTRELLFR</sequence>
<dbReference type="InterPro" id="IPR000524">
    <property type="entry name" value="Tscrpt_reg_HTH_GntR"/>
</dbReference>
<accession>A0A2V1HPF1</accession>
<dbReference type="SUPFAM" id="SSF46785">
    <property type="entry name" value="Winged helix' DNA-binding domain"/>
    <property type="match status" value="1"/>
</dbReference>
<reference evidence="5 6" key="1">
    <citation type="submission" date="2018-05" db="EMBL/GenBank/DDBJ databases">
        <title>Amnibacterium sp. M8JJ-5, whole genome shotgun sequence.</title>
        <authorList>
            <person name="Tuo L."/>
        </authorList>
    </citation>
    <scope>NUCLEOTIDE SEQUENCE [LARGE SCALE GENOMIC DNA]</scope>
    <source>
        <strain evidence="5 6">M8JJ-5</strain>
    </source>
</reference>
<evidence type="ECO:0000259" key="4">
    <source>
        <dbReference type="PROSITE" id="PS50949"/>
    </source>
</evidence>
<gene>
    <name evidence="5" type="ORF">DDQ50_12495</name>
</gene>
<dbReference type="CDD" id="cd07377">
    <property type="entry name" value="WHTH_GntR"/>
    <property type="match status" value="1"/>
</dbReference>
<dbReference type="PANTHER" id="PTHR43537">
    <property type="entry name" value="TRANSCRIPTIONAL REGULATOR, GNTR FAMILY"/>
    <property type="match status" value="1"/>
</dbReference>
<evidence type="ECO:0000313" key="5">
    <source>
        <dbReference type="EMBL" id="PVZ94513.1"/>
    </source>
</evidence>
<evidence type="ECO:0000256" key="1">
    <source>
        <dbReference type="ARBA" id="ARBA00023015"/>
    </source>
</evidence>
<dbReference type="EMBL" id="QEOP01000002">
    <property type="protein sequence ID" value="PVZ94513.1"/>
    <property type="molecule type" value="Genomic_DNA"/>
</dbReference>
<evidence type="ECO:0000256" key="3">
    <source>
        <dbReference type="ARBA" id="ARBA00023163"/>
    </source>
</evidence>
<dbReference type="Gene3D" id="1.20.120.530">
    <property type="entry name" value="GntR ligand-binding domain-like"/>
    <property type="match status" value="1"/>
</dbReference>
<keyword evidence="6" id="KW-1185">Reference proteome</keyword>
<keyword evidence="2" id="KW-0238">DNA-binding</keyword>
<dbReference type="RefSeq" id="WP_116757024.1">
    <property type="nucleotide sequence ID" value="NZ_JBHUEX010000001.1"/>
</dbReference>
<keyword evidence="1" id="KW-0805">Transcription regulation</keyword>
<dbReference type="GO" id="GO:0003677">
    <property type="term" value="F:DNA binding"/>
    <property type="evidence" value="ECO:0007669"/>
    <property type="project" value="UniProtKB-KW"/>
</dbReference>
<dbReference type="InterPro" id="IPR036388">
    <property type="entry name" value="WH-like_DNA-bd_sf"/>
</dbReference>
<dbReference type="InterPro" id="IPR008920">
    <property type="entry name" value="TF_FadR/GntR_C"/>
</dbReference>
<dbReference type="SMART" id="SM00345">
    <property type="entry name" value="HTH_GNTR"/>
    <property type="match status" value="1"/>
</dbReference>
<comment type="caution">
    <text evidence="5">The sequence shown here is derived from an EMBL/GenBank/DDBJ whole genome shotgun (WGS) entry which is preliminary data.</text>
</comment>
<dbReference type="Pfam" id="PF07729">
    <property type="entry name" value="FCD"/>
    <property type="match status" value="1"/>
</dbReference>
<name>A0A2V1HPF1_9MICO</name>
<protein>
    <recommendedName>
        <fullName evidence="4">HTH gntR-type domain-containing protein</fullName>
    </recommendedName>
</protein>
<dbReference type="Pfam" id="PF00392">
    <property type="entry name" value="GntR"/>
    <property type="match status" value="1"/>
</dbReference>
<dbReference type="GO" id="GO:0003700">
    <property type="term" value="F:DNA-binding transcription factor activity"/>
    <property type="evidence" value="ECO:0007669"/>
    <property type="project" value="InterPro"/>
</dbReference>